<protein>
    <submittedName>
        <fullName evidence="1">Uncharacterized protein</fullName>
    </submittedName>
</protein>
<accession>A0A1N7GPY1</accession>
<keyword evidence="2" id="KW-1185">Reference proteome</keyword>
<reference evidence="2" key="1">
    <citation type="submission" date="2017-01" db="EMBL/GenBank/DDBJ databases">
        <authorList>
            <person name="Varghese N."/>
            <person name="Submissions S."/>
        </authorList>
    </citation>
    <scope>NUCLEOTIDE SEQUENCE [LARGE SCALE GENOMIC DNA]</scope>
    <source>
        <strain evidence="2">type strain: HArc-</strain>
    </source>
</reference>
<name>A0A1N7GPY1_9EURY</name>
<evidence type="ECO:0000313" key="2">
    <source>
        <dbReference type="Proteomes" id="UP000185936"/>
    </source>
</evidence>
<sequence length="79" mass="8928">MFLFCLIPISNYDTYEIGNIPQIFKLSLGVARRQNPFPGYAHEIGNAVCISRVDRSLEPGFIYDGPTDHPRFGPIWGVE</sequence>
<gene>
    <name evidence="1" type="ORF">SAMN05421752_11429</name>
</gene>
<evidence type="ECO:0000313" key="1">
    <source>
        <dbReference type="EMBL" id="SIS14580.1"/>
    </source>
</evidence>
<organism evidence="1 2">
    <name type="scientific">Natronorubrum thiooxidans</name>
    <dbReference type="NCBI Taxonomy" id="308853"/>
    <lineage>
        <taxon>Archaea</taxon>
        <taxon>Methanobacteriati</taxon>
        <taxon>Methanobacteriota</taxon>
        <taxon>Stenosarchaea group</taxon>
        <taxon>Halobacteria</taxon>
        <taxon>Halobacteriales</taxon>
        <taxon>Natrialbaceae</taxon>
        <taxon>Natronorubrum</taxon>
    </lineage>
</organism>
<dbReference type="Proteomes" id="UP000185936">
    <property type="component" value="Unassembled WGS sequence"/>
</dbReference>
<dbReference type="AlphaFoldDB" id="A0A1N7GPY1"/>
<dbReference type="STRING" id="308853.SAMN05421752_11429"/>
<proteinExistence type="predicted"/>
<dbReference type="EMBL" id="FTNR01000014">
    <property type="protein sequence ID" value="SIS14580.1"/>
    <property type="molecule type" value="Genomic_DNA"/>
</dbReference>